<evidence type="ECO:0000256" key="4">
    <source>
        <dbReference type="ARBA" id="ARBA00022833"/>
    </source>
</evidence>
<feature type="domain" description="Enoyl reductase (ER)" evidence="7">
    <location>
        <begin position="13"/>
        <end position="347"/>
    </location>
</feature>
<evidence type="ECO:0000313" key="8">
    <source>
        <dbReference type="EMBL" id="QJQ03380.1"/>
    </source>
</evidence>
<dbReference type="InterPro" id="IPR036291">
    <property type="entry name" value="NAD(P)-bd_dom_sf"/>
</dbReference>
<proteinExistence type="inferred from homology"/>
<name>A0A6M3ZZQ3_9BURK</name>
<evidence type="ECO:0000313" key="9">
    <source>
        <dbReference type="Proteomes" id="UP000501648"/>
    </source>
</evidence>
<evidence type="ECO:0000256" key="2">
    <source>
        <dbReference type="ARBA" id="ARBA00008072"/>
    </source>
</evidence>
<protein>
    <submittedName>
        <fullName evidence="8">Dehydrogenase</fullName>
    </submittedName>
</protein>
<keyword evidence="5" id="KW-0560">Oxidoreductase</keyword>
<accession>A0A6M3ZZQ3</accession>
<gene>
    <name evidence="8" type="ORF">C798_25035</name>
</gene>
<dbReference type="Pfam" id="PF08240">
    <property type="entry name" value="ADH_N"/>
    <property type="match status" value="1"/>
</dbReference>
<dbReference type="InterPro" id="IPR002328">
    <property type="entry name" value="ADH_Zn_CS"/>
</dbReference>
<dbReference type="SUPFAM" id="SSF51735">
    <property type="entry name" value="NAD(P)-binding Rossmann-fold domains"/>
    <property type="match status" value="1"/>
</dbReference>
<dbReference type="InterPro" id="IPR013154">
    <property type="entry name" value="ADH-like_N"/>
</dbReference>
<dbReference type="FunFam" id="3.40.50.720:FF:000003">
    <property type="entry name" value="S-(hydroxymethyl)glutathione dehydrogenase"/>
    <property type="match status" value="1"/>
</dbReference>
<dbReference type="PANTHER" id="PTHR43350:SF17">
    <property type="entry name" value="NAD-DEPENDENT ALCOHOL DEHYDROGENASE"/>
    <property type="match status" value="1"/>
</dbReference>
<keyword evidence="3 6" id="KW-0479">Metal-binding</keyword>
<dbReference type="AlphaFoldDB" id="A0A6M3ZZQ3"/>
<comment type="similarity">
    <text evidence="2 6">Belongs to the zinc-containing alcohol dehydrogenase family.</text>
</comment>
<reference evidence="8 9" key="1">
    <citation type="journal article" date="2012" name="J. Bacteriol.">
        <title>Genome sequence of the pathogenic Herbaspirillum seropedicae strain Os34, isolated from rice roots.</title>
        <authorList>
            <person name="Ye W."/>
            <person name="Ye S."/>
            <person name="Liu J."/>
            <person name="Chang S."/>
            <person name="Chen M."/>
            <person name="Zhu B."/>
            <person name="Guo L."/>
            <person name="An Q."/>
        </authorList>
    </citation>
    <scope>NUCLEOTIDE SEQUENCE [LARGE SCALE GENOMIC DNA]</scope>
    <source>
        <strain evidence="8 9">Os34</strain>
    </source>
</reference>
<dbReference type="Gene3D" id="3.40.50.720">
    <property type="entry name" value="NAD(P)-binding Rossmann-like Domain"/>
    <property type="match status" value="1"/>
</dbReference>
<evidence type="ECO:0000256" key="1">
    <source>
        <dbReference type="ARBA" id="ARBA00001947"/>
    </source>
</evidence>
<comment type="cofactor">
    <cofactor evidence="1 6">
        <name>Zn(2+)</name>
        <dbReference type="ChEBI" id="CHEBI:29105"/>
    </cofactor>
</comment>
<dbReference type="Proteomes" id="UP000501648">
    <property type="component" value="Chromosome"/>
</dbReference>
<dbReference type="GO" id="GO:0008270">
    <property type="term" value="F:zinc ion binding"/>
    <property type="evidence" value="ECO:0007669"/>
    <property type="project" value="InterPro"/>
</dbReference>
<dbReference type="SMART" id="SM00829">
    <property type="entry name" value="PKS_ER"/>
    <property type="match status" value="1"/>
</dbReference>
<evidence type="ECO:0000256" key="5">
    <source>
        <dbReference type="ARBA" id="ARBA00023002"/>
    </source>
</evidence>
<dbReference type="InterPro" id="IPR011032">
    <property type="entry name" value="GroES-like_sf"/>
</dbReference>
<dbReference type="GO" id="GO:0016616">
    <property type="term" value="F:oxidoreductase activity, acting on the CH-OH group of donors, NAD or NADP as acceptor"/>
    <property type="evidence" value="ECO:0007669"/>
    <property type="project" value="UniProtKB-ARBA"/>
</dbReference>
<sequence>MSIPKTMRAAILAQLQQPLIVDEVELPPQLEVGQVLVKIGVSGVCGSQLGEIDGAKGEDKYLPHLLGHEASGIVQEVGPGVRFVKPGDHVVLHWRKSQGIESLPPKYTWRGQTLNAGLIATFNEYAIVSENRVTRIDPSSDMDVAALFGCAVTTGFGVAENNADIRLGESVVVFGAGGVGLNIIQAASLRSAYPIIAVDLHEGRLELARQVGATHLINASKVDARTALVELMGKQGIDVFIDNTGQPPIIEMGYELTKAQGRVVLVGVPRAGRNISIYSLPLHFEKTISGSHGGETVPHVDIPRYTKLLDAGLIQLKPLITEHFKLDDINVAIERMRSGAMSGRCLIRMDH</sequence>
<organism evidence="8 9">
    <name type="scientific">Herbaspirillum rubrisubalbicans Os34</name>
    <dbReference type="NCBI Taxonomy" id="1235827"/>
    <lineage>
        <taxon>Bacteria</taxon>
        <taxon>Pseudomonadati</taxon>
        <taxon>Pseudomonadota</taxon>
        <taxon>Betaproteobacteria</taxon>
        <taxon>Burkholderiales</taxon>
        <taxon>Oxalobacteraceae</taxon>
        <taxon>Herbaspirillum</taxon>
    </lineage>
</organism>
<dbReference type="Pfam" id="PF00107">
    <property type="entry name" value="ADH_zinc_N"/>
    <property type="match status" value="1"/>
</dbReference>
<dbReference type="SUPFAM" id="SSF50129">
    <property type="entry name" value="GroES-like"/>
    <property type="match status" value="1"/>
</dbReference>
<evidence type="ECO:0000256" key="3">
    <source>
        <dbReference type="ARBA" id="ARBA00022723"/>
    </source>
</evidence>
<evidence type="ECO:0000256" key="6">
    <source>
        <dbReference type="RuleBase" id="RU361277"/>
    </source>
</evidence>
<dbReference type="Gene3D" id="3.90.180.10">
    <property type="entry name" value="Medium-chain alcohol dehydrogenases, catalytic domain"/>
    <property type="match status" value="1"/>
</dbReference>
<dbReference type="InterPro" id="IPR020843">
    <property type="entry name" value="ER"/>
</dbReference>
<evidence type="ECO:0000259" key="7">
    <source>
        <dbReference type="SMART" id="SM00829"/>
    </source>
</evidence>
<dbReference type="PANTHER" id="PTHR43350">
    <property type="entry name" value="NAD-DEPENDENT ALCOHOL DEHYDROGENASE"/>
    <property type="match status" value="1"/>
</dbReference>
<dbReference type="PROSITE" id="PS00059">
    <property type="entry name" value="ADH_ZINC"/>
    <property type="match status" value="1"/>
</dbReference>
<keyword evidence="4 6" id="KW-0862">Zinc</keyword>
<dbReference type="RefSeq" id="WP_017454924.1">
    <property type="nucleotide sequence ID" value="NZ_CP008956.1"/>
</dbReference>
<dbReference type="EMBL" id="CP008956">
    <property type="protein sequence ID" value="QJQ03380.1"/>
    <property type="molecule type" value="Genomic_DNA"/>
</dbReference>
<dbReference type="InterPro" id="IPR013149">
    <property type="entry name" value="ADH-like_C"/>
</dbReference>